<evidence type="ECO:0000256" key="3">
    <source>
        <dbReference type="SAM" id="MobiDB-lite"/>
    </source>
</evidence>
<evidence type="ECO:0000259" key="4">
    <source>
        <dbReference type="Pfam" id="PF24883"/>
    </source>
</evidence>
<dbReference type="SUPFAM" id="SSF48403">
    <property type="entry name" value="Ankyrin repeat"/>
    <property type="match status" value="1"/>
</dbReference>
<dbReference type="Pfam" id="PF24883">
    <property type="entry name" value="NPHP3_N"/>
    <property type="match status" value="1"/>
</dbReference>
<dbReference type="Pfam" id="PF12796">
    <property type="entry name" value="Ank_2"/>
    <property type="match status" value="2"/>
</dbReference>
<dbReference type="PANTHER" id="PTHR10039:SF5">
    <property type="entry name" value="NACHT DOMAIN-CONTAINING PROTEIN"/>
    <property type="match status" value="1"/>
</dbReference>
<feature type="region of interest" description="Disordered" evidence="3">
    <location>
        <begin position="1534"/>
        <end position="1597"/>
    </location>
</feature>
<evidence type="ECO:0000256" key="1">
    <source>
        <dbReference type="ARBA" id="ARBA00022737"/>
    </source>
</evidence>
<gene>
    <name evidence="5" type="ORF">B0H66DRAFT_215826</name>
</gene>
<feature type="compositionally biased region" description="Polar residues" evidence="3">
    <location>
        <begin position="1631"/>
        <end position="1652"/>
    </location>
</feature>
<sequence length="1663" mass="183067">MVPQPEGISSTGISPVYEPERDTASAVVDIVVVHGLQGHPFKTWACNTPPSLPRLASQPPPGEKRGKRNSLRARILAPLRKSSPVLRPPGPAMTPVMTTATAPRSSLFVYWPRDLLPKDCPRSRVLVFGYDSKVTKYIKASTNKNTVFSHAKDLLFALSRARQPDRPIIFIAHSLGGIVVKEMLAQSSIATDAALHNIVDSTSAVVFFGTPHRGSQELAAVGHWARTFASTALRMESNDAILNALSLKTTDLERAQEAFSALWYKYDFRVKTFQEGLGLTGVNLSVLGNKVVPDYSSLIGDSRERAETIQANHMDMCRFTGPDDPNYLKLSGEVCEIYSSLVSLNQQRVHHDGHILRRNGPVPSVRSARSVLSKRSTRSINDKNRGLSASELETLNQLWYPGIYKRRQTVEEPAAQTCLWLFEQETYQDWLRYENQDGHCGLLWLKGKPGAGKSTLMKEALRRAEAQQVPTKFWTASFFFNAKGGQLEHSSMGLLRSVLHQLLPRYPSHLRRLSEILSSKALLSDEPSELDETELKKFLQSIFATKIEPRVVIFIDALDECDSTTMRSQAYLWREVTKTAHAAGNQLSVCMSSRHFPFISITDCPEIVVDHHNDQDIVTFVDQRLGLGISNTEPEWQSLRDSILGKSAGVFLWVALVVDEILQKWDEGESLQSLLGVVDNTPVELEALFSSLVDGVEPKLRPLTLQLFQWAVLATRPLRLYEWQHILGFISAPPSAPIRSLRTLRQSSHFVGSSEQLAKRIKTLSKGLIEMTFVARDWASSSSRSSSIRPGAGSMELDQGDNRIVQVIHGSVREFFVSGGASTLLDHGENSSFVAKGHLSIMHTCLTYIDIKELDALVNARVTPARLTPGPVLTADTSSVSSSEGSSSLPRENAQLEPTFLPVPPNQPRENPITSDSEREGDFRISLRGGGRRRGSRSVKSFGSAYSHGSSHGSRHGGLGASTVMAGIVAGSIAAGWSPIERRQDEDPVLEKLKASSDAAWDRDYFAQRMSMYRIAPDEISVNLSVRQVASEAAETQTLEDYAALLDYAVFELFTHAELADKAGADPSLVIDRLQADECRLWTRWLALAEELPLNTGLLYFAADQSLSSWVERFGGPEELLMRKELAITSAVIEAARRRNGHALAVLLRQFGYRDSYIDPKSRPITHLLAAKYEVELLQTFLASIQQYQSSRLNAITEGTPHVGFVDKLDSSSRAPLHVAVSRRDTRIASALLQYGADVNIVDAEGRTALHLACTSSSEEIPTALGVTGAPEFVVLSPNYYMVELLLRQGADVNRRDKDGHTPLHAICYNIPEPQVSMNGIQVPSSDPSGEVTSIINLLLQHGADVNAQSDILTTPLHIACRAGKTWRASCPNTLAAVERLLEAGAEPNARSTSHETPLHIAAARSDRQIVSTLLRHGADPLARDVLGQVPLHHAAWAANDGVAEELLARDPGRSHVNAKDNQDSTPLHLACQFHPVVGENDGDEEVRMRSIQLIERLLEHRALTASALNWLEMSPYRIAIRRKIPEVYNLLADHTPPSRASDSPSGQRKEREHGKLRDHGKNSEPETKPGTTSVPLETKPDAPLKSAEQPGSAKQPSLFRRLLQTWTVPSMGLGGAWPTAESPEPEETAQNDNSLVSTGSDNSGVQSLANNRESERSRVVNT</sequence>
<dbReference type="InterPro" id="IPR029058">
    <property type="entry name" value="AB_hydrolase_fold"/>
</dbReference>
<dbReference type="Proteomes" id="UP001283341">
    <property type="component" value="Unassembled WGS sequence"/>
</dbReference>
<evidence type="ECO:0000313" key="5">
    <source>
        <dbReference type="EMBL" id="KAK3322853.1"/>
    </source>
</evidence>
<feature type="repeat" description="ANK" evidence="2">
    <location>
        <begin position="1212"/>
        <end position="1244"/>
    </location>
</feature>
<feature type="compositionally biased region" description="Basic and acidic residues" evidence="3">
    <location>
        <begin position="1653"/>
        <end position="1663"/>
    </location>
</feature>
<feature type="region of interest" description="Disordered" evidence="3">
    <location>
        <begin position="1611"/>
        <end position="1663"/>
    </location>
</feature>
<feature type="region of interest" description="Disordered" evidence="3">
    <location>
        <begin position="867"/>
        <end position="958"/>
    </location>
</feature>
<name>A0AAE0IDA6_9PEZI</name>
<dbReference type="PRINTS" id="PR01415">
    <property type="entry name" value="ANKYRIN"/>
</dbReference>
<keyword evidence="2" id="KW-0040">ANK repeat</keyword>
<dbReference type="Gene3D" id="1.25.40.20">
    <property type="entry name" value="Ankyrin repeat-containing domain"/>
    <property type="match status" value="3"/>
</dbReference>
<feature type="repeat" description="ANK" evidence="2">
    <location>
        <begin position="1394"/>
        <end position="1426"/>
    </location>
</feature>
<dbReference type="InterPro" id="IPR027417">
    <property type="entry name" value="P-loop_NTPase"/>
</dbReference>
<dbReference type="Gene3D" id="3.40.50.300">
    <property type="entry name" value="P-loop containing nucleotide triphosphate hydrolases"/>
    <property type="match status" value="1"/>
</dbReference>
<feature type="compositionally biased region" description="Basic and acidic residues" evidence="3">
    <location>
        <begin position="916"/>
        <end position="925"/>
    </location>
</feature>
<feature type="region of interest" description="Disordered" evidence="3">
    <location>
        <begin position="47"/>
        <end position="73"/>
    </location>
</feature>
<keyword evidence="6" id="KW-1185">Reference proteome</keyword>
<evidence type="ECO:0000313" key="6">
    <source>
        <dbReference type="Proteomes" id="UP001283341"/>
    </source>
</evidence>
<accession>A0AAE0IDA6</accession>
<comment type="caution">
    <text evidence="5">The sequence shown here is derived from an EMBL/GenBank/DDBJ whole genome shotgun (WGS) entry which is preliminary data.</text>
</comment>
<organism evidence="5 6">
    <name type="scientific">Apodospora peruviana</name>
    <dbReference type="NCBI Taxonomy" id="516989"/>
    <lineage>
        <taxon>Eukaryota</taxon>
        <taxon>Fungi</taxon>
        <taxon>Dikarya</taxon>
        <taxon>Ascomycota</taxon>
        <taxon>Pezizomycotina</taxon>
        <taxon>Sordariomycetes</taxon>
        <taxon>Sordariomycetidae</taxon>
        <taxon>Sordariales</taxon>
        <taxon>Lasiosphaeriaceae</taxon>
        <taxon>Apodospora</taxon>
    </lineage>
</organism>
<dbReference type="PANTHER" id="PTHR10039">
    <property type="entry name" value="AMELOGENIN"/>
    <property type="match status" value="1"/>
</dbReference>
<dbReference type="InterPro" id="IPR056884">
    <property type="entry name" value="NPHP3-like_N"/>
</dbReference>
<feature type="compositionally biased region" description="Basic and acidic residues" evidence="3">
    <location>
        <begin position="1548"/>
        <end position="1568"/>
    </location>
</feature>
<dbReference type="PROSITE" id="PS50088">
    <property type="entry name" value="ANK_REPEAT"/>
    <property type="match status" value="4"/>
</dbReference>
<dbReference type="SUPFAM" id="SSF52540">
    <property type="entry name" value="P-loop containing nucleoside triphosphate hydrolases"/>
    <property type="match status" value="1"/>
</dbReference>
<dbReference type="SUPFAM" id="SSF53474">
    <property type="entry name" value="alpha/beta-Hydrolases"/>
    <property type="match status" value="1"/>
</dbReference>
<keyword evidence="1" id="KW-0677">Repeat</keyword>
<proteinExistence type="predicted"/>
<dbReference type="Gene3D" id="3.40.50.1820">
    <property type="entry name" value="alpha/beta hydrolase"/>
    <property type="match status" value="1"/>
</dbReference>
<reference evidence="5" key="1">
    <citation type="journal article" date="2023" name="Mol. Phylogenet. Evol.">
        <title>Genome-scale phylogeny and comparative genomics of the fungal order Sordariales.</title>
        <authorList>
            <person name="Hensen N."/>
            <person name="Bonometti L."/>
            <person name="Westerberg I."/>
            <person name="Brannstrom I.O."/>
            <person name="Guillou S."/>
            <person name="Cros-Aarteil S."/>
            <person name="Calhoun S."/>
            <person name="Haridas S."/>
            <person name="Kuo A."/>
            <person name="Mondo S."/>
            <person name="Pangilinan J."/>
            <person name="Riley R."/>
            <person name="LaButti K."/>
            <person name="Andreopoulos B."/>
            <person name="Lipzen A."/>
            <person name="Chen C."/>
            <person name="Yan M."/>
            <person name="Daum C."/>
            <person name="Ng V."/>
            <person name="Clum A."/>
            <person name="Steindorff A."/>
            <person name="Ohm R.A."/>
            <person name="Martin F."/>
            <person name="Silar P."/>
            <person name="Natvig D.O."/>
            <person name="Lalanne C."/>
            <person name="Gautier V."/>
            <person name="Ament-Velasquez S.L."/>
            <person name="Kruys A."/>
            <person name="Hutchinson M.I."/>
            <person name="Powell A.J."/>
            <person name="Barry K."/>
            <person name="Miller A.N."/>
            <person name="Grigoriev I.V."/>
            <person name="Debuchy R."/>
            <person name="Gladieux P."/>
            <person name="Hiltunen Thoren M."/>
            <person name="Johannesson H."/>
        </authorList>
    </citation>
    <scope>NUCLEOTIDE SEQUENCE</scope>
    <source>
        <strain evidence="5">CBS 118394</strain>
    </source>
</reference>
<feature type="compositionally biased region" description="Low complexity" evidence="3">
    <location>
        <begin position="878"/>
        <end position="888"/>
    </location>
</feature>
<reference evidence="5" key="2">
    <citation type="submission" date="2023-06" db="EMBL/GenBank/DDBJ databases">
        <authorList>
            <consortium name="Lawrence Berkeley National Laboratory"/>
            <person name="Haridas S."/>
            <person name="Hensen N."/>
            <person name="Bonometti L."/>
            <person name="Westerberg I."/>
            <person name="Brannstrom I.O."/>
            <person name="Guillou S."/>
            <person name="Cros-Aarteil S."/>
            <person name="Calhoun S."/>
            <person name="Kuo A."/>
            <person name="Mondo S."/>
            <person name="Pangilinan J."/>
            <person name="Riley R."/>
            <person name="Labutti K."/>
            <person name="Andreopoulos B."/>
            <person name="Lipzen A."/>
            <person name="Chen C."/>
            <person name="Yanf M."/>
            <person name="Daum C."/>
            <person name="Ng V."/>
            <person name="Clum A."/>
            <person name="Steindorff A."/>
            <person name="Ohm R."/>
            <person name="Martin F."/>
            <person name="Silar P."/>
            <person name="Natvig D."/>
            <person name="Lalanne C."/>
            <person name="Gautier V."/>
            <person name="Ament-Velasquez S.L."/>
            <person name="Kruys A."/>
            <person name="Hutchinson M.I."/>
            <person name="Powell A.J."/>
            <person name="Barry K."/>
            <person name="Miller A.N."/>
            <person name="Grigoriev I.V."/>
            <person name="Debuchy R."/>
            <person name="Gladieux P."/>
            <person name="Thoren M.H."/>
            <person name="Johannesson H."/>
        </authorList>
    </citation>
    <scope>NUCLEOTIDE SEQUENCE</scope>
    <source>
        <strain evidence="5">CBS 118394</strain>
    </source>
</reference>
<feature type="repeat" description="ANK" evidence="2">
    <location>
        <begin position="1245"/>
        <end position="1298"/>
    </location>
</feature>
<feature type="domain" description="Nephrocystin 3-like N-terminal" evidence="4">
    <location>
        <begin position="416"/>
        <end position="594"/>
    </location>
</feature>
<feature type="repeat" description="ANK" evidence="2">
    <location>
        <begin position="1355"/>
        <end position="1393"/>
    </location>
</feature>
<evidence type="ECO:0000256" key="2">
    <source>
        <dbReference type="PROSITE-ProRule" id="PRU00023"/>
    </source>
</evidence>
<protein>
    <recommendedName>
        <fullName evidence="4">Nephrocystin 3-like N-terminal domain-containing protein</fullName>
    </recommendedName>
</protein>
<dbReference type="InterPro" id="IPR002110">
    <property type="entry name" value="Ankyrin_rpt"/>
</dbReference>
<dbReference type="InterPro" id="IPR036770">
    <property type="entry name" value="Ankyrin_rpt-contain_sf"/>
</dbReference>
<dbReference type="EMBL" id="JAUEDM010000003">
    <property type="protein sequence ID" value="KAK3322853.1"/>
    <property type="molecule type" value="Genomic_DNA"/>
</dbReference>
<dbReference type="PROSITE" id="PS50297">
    <property type="entry name" value="ANK_REP_REGION"/>
    <property type="match status" value="2"/>
</dbReference>
<feature type="compositionally biased region" description="Low complexity" evidence="3">
    <location>
        <begin position="938"/>
        <end position="952"/>
    </location>
</feature>
<dbReference type="SMART" id="SM00248">
    <property type="entry name" value="ANK"/>
    <property type="match status" value="7"/>
</dbReference>